<dbReference type="EMBL" id="PHWZ01000322">
    <property type="protein sequence ID" value="TEY46012.1"/>
    <property type="molecule type" value="Genomic_DNA"/>
</dbReference>
<dbReference type="Proteomes" id="UP000297299">
    <property type="component" value="Unassembled WGS sequence"/>
</dbReference>
<keyword evidence="3" id="KW-1185">Reference proteome</keyword>
<sequence length="60" mass="6768">MEGDLKVISARHSAIIINSSINPRNDIMMERSAAKERKNEDEDGFANSKWHAKRPTSTVI</sequence>
<name>A0A4Y8CTJ7_9HELO</name>
<feature type="region of interest" description="Disordered" evidence="1">
    <location>
        <begin position="33"/>
        <end position="60"/>
    </location>
</feature>
<evidence type="ECO:0000313" key="3">
    <source>
        <dbReference type="Proteomes" id="UP000297299"/>
    </source>
</evidence>
<evidence type="ECO:0000313" key="2">
    <source>
        <dbReference type="EMBL" id="TEY46012.1"/>
    </source>
</evidence>
<dbReference type="AlphaFoldDB" id="A0A4Y8CTJ7"/>
<gene>
    <name evidence="2" type="ORF">BOTCAL_0323g00040</name>
</gene>
<comment type="caution">
    <text evidence="2">The sequence shown here is derived from an EMBL/GenBank/DDBJ whole genome shotgun (WGS) entry which is preliminary data.</text>
</comment>
<reference evidence="2 3" key="1">
    <citation type="submission" date="2017-11" db="EMBL/GenBank/DDBJ databases">
        <title>Comparative genomics of Botrytis spp.</title>
        <authorList>
            <person name="Valero-Jimenez C.A."/>
            <person name="Tapia P."/>
            <person name="Veloso J."/>
            <person name="Silva-Moreno E."/>
            <person name="Staats M."/>
            <person name="Valdes J.H."/>
            <person name="Van Kan J.A.L."/>
        </authorList>
    </citation>
    <scope>NUCLEOTIDE SEQUENCE [LARGE SCALE GENOMIC DNA]</scope>
    <source>
        <strain evidence="2 3">MUCL2830</strain>
    </source>
</reference>
<protein>
    <submittedName>
        <fullName evidence="2">Uncharacterized protein</fullName>
    </submittedName>
</protein>
<organism evidence="2 3">
    <name type="scientific">Botryotinia calthae</name>
    <dbReference type="NCBI Taxonomy" id="38488"/>
    <lineage>
        <taxon>Eukaryota</taxon>
        <taxon>Fungi</taxon>
        <taxon>Dikarya</taxon>
        <taxon>Ascomycota</taxon>
        <taxon>Pezizomycotina</taxon>
        <taxon>Leotiomycetes</taxon>
        <taxon>Helotiales</taxon>
        <taxon>Sclerotiniaceae</taxon>
        <taxon>Botryotinia</taxon>
    </lineage>
</organism>
<proteinExistence type="predicted"/>
<evidence type="ECO:0000256" key="1">
    <source>
        <dbReference type="SAM" id="MobiDB-lite"/>
    </source>
</evidence>
<accession>A0A4Y8CTJ7</accession>